<dbReference type="Gene3D" id="3.40.190.10">
    <property type="entry name" value="Periplasmic binding protein-like II"/>
    <property type="match status" value="1"/>
</dbReference>
<accession>A0A0D3H758</accession>
<evidence type="ECO:0000256" key="2">
    <source>
        <dbReference type="SAM" id="Phobius"/>
    </source>
</evidence>
<keyword evidence="2" id="KW-0812">Transmembrane</keyword>
<dbReference type="Proteomes" id="UP000026960">
    <property type="component" value="Chromosome 9"/>
</dbReference>
<keyword evidence="2" id="KW-0472">Membrane</keyword>
<dbReference type="HOGENOM" id="CLU_1613355_0_0_1"/>
<dbReference type="PANTHER" id="PTHR18966">
    <property type="entry name" value="IONOTROPIC GLUTAMATE RECEPTOR"/>
    <property type="match status" value="1"/>
</dbReference>
<protein>
    <submittedName>
        <fullName evidence="3">Uncharacterized protein</fullName>
    </submittedName>
</protein>
<dbReference type="Gramene" id="OBART09G11200.1">
    <property type="protein sequence ID" value="OBART09G11200.1"/>
    <property type="gene ID" value="OBART09G11200"/>
</dbReference>
<dbReference type="Gene3D" id="1.10.287.70">
    <property type="match status" value="1"/>
</dbReference>
<feature type="transmembrane region" description="Helical" evidence="2">
    <location>
        <begin position="49"/>
        <end position="67"/>
    </location>
</feature>
<dbReference type="eggNOG" id="KOG1052">
    <property type="taxonomic scope" value="Eukaryota"/>
</dbReference>
<keyword evidence="2" id="KW-1133">Transmembrane helix</keyword>
<keyword evidence="4" id="KW-1185">Reference proteome</keyword>
<dbReference type="PaxDb" id="65489-OBART09G11200.1"/>
<dbReference type="SUPFAM" id="SSF53850">
    <property type="entry name" value="Periplasmic binding protein-like II"/>
    <property type="match status" value="1"/>
</dbReference>
<evidence type="ECO:0000313" key="3">
    <source>
        <dbReference type="EnsemblPlants" id="OBART09G11200.1"/>
    </source>
</evidence>
<reference evidence="3" key="1">
    <citation type="journal article" date="2009" name="Rice">
        <title>De Novo Next Generation Sequencing of Plant Genomes.</title>
        <authorList>
            <person name="Rounsley S."/>
            <person name="Marri P.R."/>
            <person name="Yu Y."/>
            <person name="He R."/>
            <person name="Sisneros N."/>
            <person name="Goicoechea J.L."/>
            <person name="Lee S.J."/>
            <person name="Angelova A."/>
            <person name="Kudrna D."/>
            <person name="Luo M."/>
            <person name="Affourtit J."/>
            <person name="Desany B."/>
            <person name="Knight J."/>
            <person name="Niazi F."/>
            <person name="Egholm M."/>
            <person name="Wing R.A."/>
        </authorList>
    </citation>
    <scope>NUCLEOTIDE SEQUENCE [LARGE SCALE GENOMIC DNA]</scope>
    <source>
        <strain evidence="3">cv. IRGC 105608</strain>
    </source>
</reference>
<reference evidence="3" key="2">
    <citation type="submission" date="2015-03" db="UniProtKB">
        <authorList>
            <consortium name="EnsemblPlants"/>
        </authorList>
    </citation>
    <scope>IDENTIFICATION</scope>
</reference>
<feature type="transmembrane region" description="Helical" evidence="2">
    <location>
        <begin position="9"/>
        <end position="29"/>
    </location>
</feature>
<dbReference type="STRING" id="65489.A0A0D3H758"/>
<feature type="region of interest" description="Disordered" evidence="1">
    <location>
        <begin position="120"/>
        <end position="165"/>
    </location>
</feature>
<sequence length="165" mass="17168">MTITAARSSYVDFTLPFMASGIAMVAPLRDVGRGGERTWVFLKPLRYDLWLASAAFLLLTGFAVWFVEHRGNAELAELYDGRDLSAHTFKAKDGGAAASPPVVHDAAGSPISLHMGAWSPQPSSTMAGGEIELAAGAGGEANEEEATTTTAARDPDGAGENGSGQ</sequence>
<dbReference type="AlphaFoldDB" id="A0A0D3H758"/>
<dbReference type="EnsemblPlants" id="OBART09G11200.1">
    <property type="protein sequence ID" value="OBART09G11200.1"/>
    <property type="gene ID" value="OBART09G11200"/>
</dbReference>
<evidence type="ECO:0000313" key="4">
    <source>
        <dbReference type="Proteomes" id="UP000026960"/>
    </source>
</evidence>
<name>A0A0D3H758_9ORYZ</name>
<dbReference type="InterPro" id="IPR015683">
    <property type="entry name" value="Ionotropic_Glu_rcpt"/>
</dbReference>
<evidence type="ECO:0000256" key="1">
    <source>
        <dbReference type="SAM" id="MobiDB-lite"/>
    </source>
</evidence>
<organism evidence="3">
    <name type="scientific">Oryza barthii</name>
    <dbReference type="NCBI Taxonomy" id="65489"/>
    <lineage>
        <taxon>Eukaryota</taxon>
        <taxon>Viridiplantae</taxon>
        <taxon>Streptophyta</taxon>
        <taxon>Embryophyta</taxon>
        <taxon>Tracheophyta</taxon>
        <taxon>Spermatophyta</taxon>
        <taxon>Magnoliopsida</taxon>
        <taxon>Liliopsida</taxon>
        <taxon>Poales</taxon>
        <taxon>Poaceae</taxon>
        <taxon>BOP clade</taxon>
        <taxon>Oryzoideae</taxon>
        <taxon>Oryzeae</taxon>
        <taxon>Oryzinae</taxon>
        <taxon>Oryza</taxon>
    </lineage>
</organism>
<proteinExistence type="predicted"/>